<dbReference type="Pfam" id="PF02862">
    <property type="entry name" value="DDHD"/>
    <property type="match status" value="1"/>
</dbReference>
<reference evidence="14 15" key="2">
    <citation type="submission" date="2019-04" db="EMBL/GenBank/DDBJ databases">
        <title>The genome sequence of big-headed turtle.</title>
        <authorList>
            <person name="Gong S."/>
        </authorList>
    </citation>
    <scope>NUCLEOTIDE SEQUENCE [LARGE SCALE GENOMIC DNA]</scope>
    <source>
        <strain evidence="14">DO16091913</strain>
        <tissue evidence="14">Muscle</tissue>
    </source>
</reference>
<feature type="compositionally biased region" description="Low complexity" evidence="12">
    <location>
        <begin position="265"/>
        <end position="278"/>
    </location>
</feature>
<dbReference type="FunFam" id="1.10.150.50:FF:000047">
    <property type="entry name" value="SEC23 interacting protein"/>
    <property type="match status" value="1"/>
</dbReference>
<comment type="subunit">
    <text evidence="9">Interacts with SEC23A.</text>
</comment>
<dbReference type="GO" id="GO:0012507">
    <property type="term" value="C:ER to Golgi transport vesicle membrane"/>
    <property type="evidence" value="ECO:0007669"/>
    <property type="project" value="UniProtKB-SubCell"/>
</dbReference>
<feature type="compositionally biased region" description="Polar residues" evidence="12">
    <location>
        <begin position="234"/>
        <end position="259"/>
    </location>
</feature>
<comment type="subcellular location">
    <subcellularLocation>
        <location evidence="2">Cytoplasmic vesicle</location>
        <location evidence="2">COPII-coated vesicle membrane</location>
        <topology evidence="2">Peripheral membrane protein</topology>
        <orientation evidence="2">Cytoplasmic side</orientation>
    </subcellularLocation>
    <subcellularLocation>
        <location evidence="1">Endoplasmic reticulum</location>
    </subcellularLocation>
</comment>
<evidence type="ECO:0000256" key="3">
    <source>
        <dbReference type="ARBA" id="ARBA00022553"/>
    </source>
</evidence>
<keyword evidence="14" id="KW-0378">Hydrolase</keyword>
<evidence type="ECO:0000256" key="12">
    <source>
        <dbReference type="SAM" id="MobiDB-lite"/>
    </source>
</evidence>
<comment type="caution">
    <text evidence="14">The sequence shown here is derived from an EMBL/GenBank/DDBJ whole genome shotgun (WGS) entry which is preliminary data.</text>
</comment>
<dbReference type="InterPro" id="IPR004177">
    <property type="entry name" value="DDHD_dom"/>
</dbReference>
<dbReference type="OrthoDB" id="69269at2759"/>
<evidence type="ECO:0000256" key="8">
    <source>
        <dbReference type="ARBA" id="ARBA00056833"/>
    </source>
</evidence>
<organism evidence="14 15">
    <name type="scientific">Platysternon megacephalum</name>
    <name type="common">big-headed turtle</name>
    <dbReference type="NCBI Taxonomy" id="55544"/>
    <lineage>
        <taxon>Eukaryota</taxon>
        <taxon>Metazoa</taxon>
        <taxon>Chordata</taxon>
        <taxon>Craniata</taxon>
        <taxon>Vertebrata</taxon>
        <taxon>Euteleostomi</taxon>
        <taxon>Archelosauria</taxon>
        <taxon>Testudinata</taxon>
        <taxon>Testudines</taxon>
        <taxon>Cryptodira</taxon>
        <taxon>Durocryptodira</taxon>
        <taxon>Testudinoidea</taxon>
        <taxon>Platysternidae</taxon>
        <taxon>Platysternon</taxon>
    </lineage>
</organism>
<dbReference type="InterPro" id="IPR004170">
    <property type="entry name" value="WWE_dom"/>
</dbReference>
<protein>
    <recommendedName>
        <fullName evidence="10">SEC23-interacting protein</fullName>
    </recommendedName>
</protein>
<dbReference type="InterPro" id="IPR058055">
    <property type="entry name" value="PA-PLA1"/>
</dbReference>
<evidence type="ECO:0000256" key="6">
    <source>
        <dbReference type="ARBA" id="ARBA00023329"/>
    </source>
</evidence>
<dbReference type="GO" id="GO:0005783">
    <property type="term" value="C:endoplasmic reticulum"/>
    <property type="evidence" value="ECO:0007669"/>
    <property type="project" value="UniProtKB-SubCell"/>
</dbReference>
<gene>
    <name evidence="14" type="ORF">DR999_PMT07075</name>
</gene>
<dbReference type="InterPro" id="IPR013761">
    <property type="entry name" value="SAM/pointed_sf"/>
</dbReference>
<comment type="similarity">
    <text evidence="7">Belongs to the PA-PLA1 family.</text>
</comment>
<dbReference type="EMBL" id="QXTE01000048">
    <property type="protein sequence ID" value="TFK09867.1"/>
    <property type="molecule type" value="Genomic_DNA"/>
</dbReference>
<dbReference type="GO" id="GO:0006888">
    <property type="term" value="P:endoplasmic reticulum to Golgi vesicle-mediated transport"/>
    <property type="evidence" value="ECO:0007669"/>
    <property type="project" value="InterPro"/>
</dbReference>
<evidence type="ECO:0000256" key="2">
    <source>
        <dbReference type="ARBA" id="ARBA00004299"/>
    </source>
</evidence>
<dbReference type="Proteomes" id="UP000297703">
    <property type="component" value="Unassembled WGS sequence"/>
</dbReference>
<feature type="domain" description="DDHD" evidence="13">
    <location>
        <begin position="856"/>
        <end position="1066"/>
    </location>
</feature>
<proteinExistence type="inferred from homology"/>
<evidence type="ECO:0000256" key="9">
    <source>
        <dbReference type="ARBA" id="ARBA00064270"/>
    </source>
</evidence>
<keyword evidence="15" id="KW-1185">Reference proteome</keyword>
<evidence type="ECO:0000256" key="4">
    <source>
        <dbReference type="ARBA" id="ARBA00022824"/>
    </source>
</evidence>
<evidence type="ECO:0000313" key="15">
    <source>
        <dbReference type="Proteomes" id="UP000297703"/>
    </source>
</evidence>
<dbReference type="SMART" id="SM00454">
    <property type="entry name" value="SAM"/>
    <property type="match status" value="1"/>
</dbReference>
<evidence type="ECO:0000256" key="1">
    <source>
        <dbReference type="ARBA" id="ARBA00004240"/>
    </source>
</evidence>
<evidence type="ECO:0000256" key="10">
    <source>
        <dbReference type="ARBA" id="ARBA00070173"/>
    </source>
</evidence>
<reference evidence="14 15" key="1">
    <citation type="submission" date="2019-04" db="EMBL/GenBank/DDBJ databases">
        <title>Draft genome of the big-headed turtle Platysternon megacephalum.</title>
        <authorList>
            <person name="Gong S."/>
        </authorList>
    </citation>
    <scope>NUCLEOTIDE SEQUENCE [LARGE SCALE GENOMIC DNA]</scope>
    <source>
        <strain evidence="14">DO16091913</strain>
        <tissue evidence="14">Muscle</tissue>
    </source>
</reference>
<dbReference type="SMART" id="SM01127">
    <property type="entry name" value="DDHD"/>
    <property type="match status" value="1"/>
</dbReference>
<feature type="coiled-coil region" evidence="11">
    <location>
        <begin position="972"/>
        <end position="1000"/>
    </location>
</feature>
<comment type="function">
    <text evidence="8">Plays a role in the organization of endoplasmic reticulum exit sites. Specifically binds to phosphatidylinositol 3-phosphate (PI(3)P), phosphatidylinositol 4-phosphate (PI(4)P) and phosphatidylinositol 5-phosphate (PI(5)P).</text>
</comment>
<keyword evidence="11" id="KW-0175">Coiled coil</keyword>
<feature type="region of interest" description="Disordered" evidence="12">
    <location>
        <begin position="1"/>
        <end position="82"/>
    </location>
</feature>
<dbReference type="Pfam" id="PF00536">
    <property type="entry name" value="SAM_1"/>
    <property type="match status" value="1"/>
</dbReference>
<dbReference type="InterPro" id="IPR001660">
    <property type="entry name" value="SAM"/>
</dbReference>
<feature type="region of interest" description="Disordered" evidence="12">
    <location>
        <begin position="229"/>
        <end position="321"/>
    </location>
</feature>
<dbReference type="STRING" id="55544.A0A4D9EH61"/>
<dbReference type="AlphaFoldDB" id="A0A4D9EH61"/>
<evidence type="ECO:0000256" key="11">
    <source>
        <dbReference type="SAM" id="Coils"/>
    </source>
</evidence>
<dbReference type="GO" id="GO:0046872">
    <property type="term" value="F:metal ion binding"/>
    <property type="evidence" value="ECO:0007669"/>
    <property type="project" value="InterPro"/>
</dbReference>
<name>A0A4D9EH61_9SAUR</name>
<dbReference type="InterPro" id="IPR057825">
    <property type="entry name" value="WWE_SEC23-DDH2"/>
</dbReference>
<feature type="coiled-coil region" evidence="11">
    <location>
        <begin position="772"/>
        <end position="806"/>
    </location>
</feature>
<dbReference type="InterPro" id="IPR037603">
    <property type="entry name" value="SEC23IP_SAM"/>
</dbReference>
<dbReference type="GO" id="GO:0004620">
    <property type="term" value="F:phospholipase activity"/>
    <property type="evidence" value="ECO:0007669"/>
    <property type="project" value="TreeGrafter"/>
</dbReference>
<dbReference type="GO" id="GO:0005794">
    <property type="term" value="C:Golgi apparatus"/>
    <property type="evidence" value="ECO:0007669"/>
    <property type="project" value="UniProtKB-ARBA"/>
</dbReference>
<dbReference type="Pfam" id="PF23464">
    <property type="entry name" value="WWE_3"/>
    <property type="match status" value="1"/>
</dbReference>
<evidence type="ECO:0000256" key="7">
    <source>
        <dbReference type="ARBA" id="ARBA00038464"/>
    </source>
</evidence>
<keyword evidence="3" id="KW-0597">Phosphoprotein</keyword>
<dbReference type="PANTHER" id="PTHR23509">
    <property type="entry name" value="PA-PL1 PHOSPHOLIPASE FAMILY"/>
    <property type="match status" value="1"/>
</dbReference>
<sequence>MGPELPAEAASRGGNGGGRPGPSPLTLTLRREARAGPGAAILESGSATGGKGRAGCSRCPGRRRGRAAAMAATKPPGPGSASGTNLLFSSSATEFNFTVPFIPVSQAPAAPPGPALLGADDSTDVGEEDSFLGQTSATPNPPQTFSYFSQVPNSSDPFGSIGQPPLTTVTPPVGPSAFSKALTSLPLLPGSQEGQNAFSASVPKSQSSYSAPPTSLVGISAYQTPPESCPPLANFSTPPHGTSQQGYNPYRHTTISSRANPYITPPQLQQSQTPSQLVQPPPSVPPIHMYQTPPGSLSPFPHSQPALPSPSQPLQASRPAGPLVQAPPVLLQNQYEPVQPHWFYCKEVEYKQIWMPFSILDSVTLEEVYNSVQPDPESVVLSTDGGRYDVYLYDRLRKAVYWEEEPSEVRRCTWFYKGDKDSRFIPYTEDFSEKLEAEYKKAVTTNQWHRRLEFPNGETIVMHNPKVIVQFQPSAVPDEWGTTQDGQTRPRVVKRGIDDDHDEIPDGEMSQIDHLVFMVHGIGPVCDLRFRSIVECVDDFRTVSLKLLQTHFKKSLEELKVSRVEFLPVHWHSSLHGDATGVDRNIKKITLPSIGRLRHFTNETLLDILFYNSPTYCQTIVDKVGLEMNRLHALFMSRNPDFKGGVSVAGHSLGALILFDILSNQKDMTSSGNSGLPTAANGLVNDVVVRDKQVTENTNPLAPMITPSGEEPCDPDVEDEVPTLQKALEMLSVSEYIDTFEKERIDMESLLMCTVDDLKEMGIPLGPRKKIANFVKDRAAKQEKKKALAEKKAVQTQEAAQKAKEAVTSVATSESDSLHERSKRKLPVGALVSSVNIDYEYFEVGTGQVSVAYSVLDFEPENFFALGSPIGVFLSVRGVEKIDENYKLPTCKGFFNIYHPLDPVAYRVEPMIIPDLDIKPVLIPHHKGRKRLHLELKDSLSRMGSDLKQGFISSLKSAWQTLNEFARAHTSSTQLQAELEKVANQIKEEEEKQVVEAEKTAESPDLSKDEDFLVKVGMLNGGRRIDYVLQEKPIESFNEYLFALQSHLCYWESEDTALLLLKEIYRTMNISPEQPQH</sequence>
<dbReference type="SUPFAM" id="SSF47769">
    <property type="entry name" value="SAM/Pointed domain"/>
    <property type="match status" value="1"/>
</dbReference>
<dbReference type="Gene3D" id="1.10.150.50">
    <property type="entry name" value="Transcription Factor, Ets-1"/>
    <property type="match status" value="1"/>
</dbReference>
<evidence type="ECO:0000259" key="13">
    <source>
        <dbReference type="PROSITE" id="PS51043"/>
    </source>
</evidence>
<keyword evidence="5" id="KW-0472">Membrane</keyword>
<dbReference type="CDD" id="cd09584">
    <property type="entry name" value="SAM_sec23ip"/>
    <property type="match status" value="1"/>
</dbReference>
<evidence type="ECO:0000313" key="14">
    <source>
        <dbReference type="EMBL" id="TFK09867.1"/>
    </source>
</evidence>
<evidence type="ECO:0000256" key="5">
    <source>
        <dbReference type="ARBA" id="ARBA00023136"/>
    </source>
</evidence>
<dbReference type="Pfam" id="PF02825">
    <property type="entry name" value="WWE"/>
    <property type="match status" value="1"/>
</dbReference>
<dbReference type="PROSITE" id="PS51043">
    <property type="entry name" value="DDHD"/>
    <property type="match status" value="1"/>
</dbReference>
<keyword evidence="6" id="KW-0968">Cytoplasmic vesicle</keyword>
<dbReference type="GO" id="GO:0010256">
    <property type="term" value="P:endomembrane system organization"/>
    <property type="evidence" value="ECO:0007669"/>
    <property type="project" value="UniProtKB-ARBA"/>
</dbReference>
<dbReference type="PANTHER" id="PTHR23509:SF4">
    <property type="entry name" value="SEC23-INTERACTING PROTEIN"/>
    <property type="match status" value="1"/>
</dbReference>
<accession>A0A4D9EH61</accession>
<keyword evidence="4" id="KW-0256">Endoplasmic reticulum</keyword>